<dbReference type="PANTHER" id="PTHR26379:SF180">
    <property type="entry name" value="TRAF TRANSCRIPTION FACTOR"/>
    <property type="match status" value="1"/>
</dbReference>
<keyword evidence="5" id="KW-1185">Reference proteome</keyword>
<reference evidence="4 5" key="2">
    <citation type="submission" date="2024-10" db="EMBL/GenBank/DDBJ databases">
        <authorList>
            <person name="Ryan C."/>
        </authorList>
    </citation>
    <scope>NUCLEOTIDE SEQUENCE [LARGE SCALE GENOMIC DNA]</scope>
</reference>
<comment type="similarity">
    <text evidence="2">Belongs to the Tdpoz family.</text>
</comment>
<dbReference type="SUPFAM" id="SSF49599">
    <property type="entry name" value="TRAF domain-like"/>
    <property type="match status" value="1"/>
</dbReference>
<feature type="domain" description="BTB" evidence="3">
    <location>
        <begin position="195"/>
        <end position="262"/>
    </location>
</feature>
<dbReference type="InterPro" id="IPR011333">
    <property type="entry name" value="SKP1/BTB/POZ_sf"/>
</dbReference>
<sequence length="367" mass="40308">MLSPTAHAGSNTMKHTCTLLTEAARSVHELKIDGFGSVAATMMKCRDLNEIFEESNICVSSRCLVQGYQWEIRFYPARLHYSFSSWVALQLVFLSEADANGITAILSCQLVDPSGIHGPSEEKVGASKTFQHVSDCSEMVFVMKTREVEASGYVMSDSLTVQCTITVFKDIKAIPLPVCDLPQHLGELLQSKAGADVTFLVSGKSFAAHKSILAARSPVLMAEFFGEMNESTQPTVEIQDMDPVVFLAMLQFVYTGRVPELDEKEVAATTLAQRLIVAADRYLMDRLKMMCERRLAFGINVNTVATTLALAEQHSCSQLKAKCIKFITGGSPENLKAVLATEGYKHLENCSPSVVTELLMASHARKY</sequence>
<dbReference type="Gene3D" id="3.30.710.10">
    <property type="entry name" value="Potassium Channel Kv1.1, Chain A"/>
    <property type="match status" value="1"/>
</dbReference>
<dbReference type="PROSITE" id="PS50097">
    <property type="entry name" value="BTB"/>
    <property type="match status" value="1"/>
</dbReference>
<dbReference type="FunFam" id="3.30.710.10:FF:000159">
    <property type="entry name" value="Speckle-type POZ protein B"/>
    <property type="match status" value="1"/>
</dbReference>
<dbReference type="CDD" id="cd00121">
    <property type="entry name" value="MATH"/>
    <property type="match status" value="1"/>
</dbReference>
<organism evidence="4 5">
    <name type="scientific">Urochloa decumbens</name>
    <dbReference type="NCBI Taxonomy" id="240449"/>
    <lineage>
        <taxon>Eukaryota</taxon>
        <taxon>Viridiplantae</taxon>
        <taxon>Streptophyta</taxon>
        <taxon>Embryophyta</taxon>
        <taxon>Tracheophyta</taxon>
        <taxon>Spermatophyta</taxon>
        <taxon>Magnoliopsida</taxon>
        <taxon>Liliopsida</taxon>
        <taxon>Poales</taxon>
        <taxon>Poaceae</taxon>
        <taxon>PACMAD clade</taxon>
        <taxon>Panicoideae</taxon>
        <taxon>Panicodae</taxon>
        <taxon>Paniceae</taxon>
        <taxon>Melinidinae</taxon>
        <taxon>Urochloa</taxon>
    </lineage>
</organism>
<name>A0ABC8WD10_9POAL</name>
<evidence type="ECO:0000313" key="4">
    <source>
        <dbReference type="EMBL" id="CAL4905652.1"/>
    </source>
</evidence>
<dbReference type="InterPro" id="IPR056423">
    <property type="entry name" value="BACK_BPM_SPOP"/>
</dbReference>
<accession>A0ABC8WD10</accession>
<dbReference type="EMBL" id="OZ075122">
    <property type="protein sequence ID" value="CAL4905652.1"/>
    <property type="molecule type" value="Genomic_DNA"/>
</dbReference>
<evidence type="ECO:0000256" key="1">
    <source>
        <dbReference type="ARBA" id="ARBA00004906"/>
    </source>
</evidence>
<dbReference type="InterPro" id="IPR008974">
    <property type="entry name" value="TRAF-like"/>
</dbReference>
<dbReference type="Gene3D" id="1.25.40.420">
    <property type="match status" value="1"/>
</dbReference>
<comment type="pathway">
    <text evidence="1">Protein modification; protein ubiquitination.</text>
</comment>
<gene>
    <name evidence="4" type="ORF">URODEC1_LOCUS11768</name>
</gene>
<dbReference type="Pfam" id="PF24570">
    <property type="entry name" value="BACK_BPM_SPOP"/>
    <property type="match status" value="1"/>
</dbReference>
<protein>
    <recommendedName>
        <fullName evidence="3">BTB domain-containing protein</fullName>
    </recommendedName>
</protein>
<dbReference type="InterPro" id="IPR000210">
    <property type="entry name" value="BTB/POZ_dom"/>
</dbReference>
<reference evidence="5" key="1">
    <citation type="submission" date="2024-06" db="EMBL/GenBank/DDBJ databases">
        <authorList>
            <person name="Ryan C."/>
        </authorList>
    </citation>
    <scope>NUCLEOTIDE SEQUENCE [LARGE SCALE GENOMIC DNA]</scope>
</reference>
<dbReference type="SMART" id="SM00225">
    <property type="entry name" value="BTB"/>
    <property type="match status" value="1"/>
</dbReference>
<dbReference type="Gene3D" id="2.60.210.10">
    <property type="entry name" value="Apoptosis, Tumor Necrosis Factor Receptor Associated Protein 2, Chain A"/>
    <property type="match status" value="1"/>
</dbReference>
<evidence type="ECO:0000259" key="3">
    <source>
        <dbReference type="PROSITE" id="PS50097"/>
    </source>
</evidence>
<evidence type="ECO:0000256" key="2">
    <source>
        <dbReference type="ARBA" id="ARBA00010846"/>
    </source>
</evidence>
<evidence type="ECO:0000313" key="5">
    <source>
        <dbReference type="Proteomes" id="UP001497457"/>
    </source>
</evidence>
<proteinExistence type="inferred from homology"/>
<dbReference type="Proteomes" id="UP001497457">
    <property type="component" value="Chromosome 12b"/>
</dbReference>
<dbReference type="Pfam" id="PF00651">
    <property type="entry name" value="BTB"/>
    <property type="match status" value="1"/>
</dbReference>
<dbReference type="PANTHER" id="PTHR26379">
    <property type="entry name" value="BTB/POZ AND MATH DOMAIN-CONTAINING PROTEIN 1"/>
    <property type="match status" value="1"/>
</dbReference>
<dbReference type="InterPro" id="IPR045005">
    <property type="entry name" value="BPM1-6"/>
</dbReference>
<dbReference type="AlphaFoldDB" id="A0ABC8WD10"/>
<dbReference type="SUPFAM" id="SSF54695">
    <property type="entry name" value="POZ domain"/>
    <property type="match status" value="1"/>
</dbReference>
<dbReference type="InterPro" id="IPR002083">
    <property type="entry name" value="MATH/TRAF_dom"/>
</dbReference>